<dbReference type="EMBL" id="JBGMDY010000001">
    <property type="protein sequence ID" value="KAL2347431.1"/>
    <property type="molecule type" value="Genomic_DNA"/>
</dbReference>
<dbReference type="SUPFAM" id="SSF54843">
    <property type="entry name" value="Ribosomal protein L22"/>
    <property type="match status" value="1"/>
</dbReference>
<feature type="chain" id="PRO_5044847432" evidence="2">
    <location>
        <begin position="23"/>
        <end position="171"/>
    </location>
</feature>
<organism evidence="3 4">
    <name type="scientific">Flemingia macrophylla</name>
    <dbReference type="NCBI Taxonomy" id="520843"/>
    <lineage>
        <taxon>Eukaryota</taxon>
        <taxon>Viridiplantae</taxon>
        <taxon>Streptophyta</taxon>
        <taxon>Embryophyta</taxon>
        <taxon>Tracheophyta</taxon>
        <taxon>Spermatophyta</taxon>
        <taxon>Magnoliopsida</taxon>
        <taxon>eudicotyledons</taxon>
        <taxon>Gunneridae</taxon>
        <taxon>Pentapetalae</taxon>
        <taxon>rosids</taxon>
        <taxon>fabids</taxon>
        <taxon>Fabales</taxon>
        <taxon>Fabaceae</taxon>
        <taxon>Papilionoideae</taxon>
        <taxon>50 kb inversion clade</taxon>
        <taxon>NPAAA clade</taxon>
        <taxon>indigoferoid/millettioid clade</taxon>
        <taxon>Phaseoleae</taxon>
        <taxon>Flemingia</taxon>
    </lineage>
</organism>
<feature type="signal peptide" evidence="2">
    <location>
        <begin position="1"/>
        <end position="22"/>
    </location>
</feature>
<comment type="caution">
    <text evidence="3">The sequence shown here is derived from an EMBL/GenBank/DDBJ whole genome shotgun (WGS) entry which is preliminary data.</text>
</comment>
<name>A0ABD1NHK0_9FABA</name>
<dbReference type="InterPro" id="IPR047867">
    <property type="entry name" value="Ribosomal_uL22_bac/org-type"/>
</dbReference>
<feature type="region of interest" description="Disordered" evidence="1">
    <location>
        <begin position="136"/>
        <end position="171"/>
    </location>
</feature>
<reference evidence="3 4" key="1">
    <citation type="submission" date="2024-08" db="EMBL/GenBank/DDBJ databases">
        <title>Insights into the chromosomal genome structure of Flemingia macrophylla.</title>
        <authorList>
            <person name="Ding Y."/>
            <person name="Zhao Y."/>
            <person name="Bi W."/>
            <person name="Wu M."/>
            <person name="Zhao G."/>
            <person name="Gong Y."/>
            <person name="Li W."/>
            <person name="Zhang P."/>
        </authorList>
    </citation>
    <scope>NUCLEOTIDE SEQUENCE [LARGE SCALE GENOMIC DNA]</scope>
    <source>
        <strain evidence="3">DYQJB</strain>
        <tissue evidence="3">Leaf</tissue>
    </source>
</reference>
<evidence type="ECO:0000313" key="4">
    <source>
        <dbReference type="Proteomes" id="UP001603857"/>
    </source>
</evidence>
<dbReference type="Gene3D" id="3.90.470.10">
    <property type="entry name" value="Ribosomal protein L22/L17"/>
    <property type="match status" value="1"/>
</dbReference>
<dbReference type="AlphaFoldDB" id="A0ABD1NHK0"/>
<protein>
    <submittedName>
        <fullName evidence="3">Uncharacterized protein</fullName>
    </submittedName>
</protein>
<dbReference type="PANTHER" id="PTHR13501:SF8">
    <property type="entry name" value="LARGE RIBOSOMAL SUBUNIT PROTEIN UL22M"/>
    <property type="match status" value="1"/>
</dbReference>
<keyword evidence="2" id="KW-0732">Signal</keyword>
<accession>A0ABD1NHK0</accession>
<gene>
    <name evidence="3" type="ORF">Fmac_001431</name>
</gene>
<dbReference type="Proteomes" id="UP001603857">
    <property type="component" value="Unassembled WGS sequence"/>
</dbReference>
<evidence type="ECO:0000256" key="1">
    <source>
        <dbReference type="SAM" id="MobiDB-lite"/>
    </source>
</evidence>
<evidence type="ECO:0000313" key="3">
    <source>
        <dbReference type="EMBL" id="KAL2347431.1"/>
    </source>
</evidence>
<feature type="compositionally biased region" description="Pro residues" evidence="1">
    <location>
        <begin position="141"/>
        <end position="157"/>
    </location>
</feature>
<proteinExistence type="predicted"/>
<sequence length="171" mass="19104">MPRLHQWLCHQLCLFVPPGFIGVRVTEVDEEEVDMVGDRVGLFGRGGSVKRKSQPPVCKESSKKVNFVVALLRGMLVQDALMQLHFTIKPAAKTVYQVLILIVPSPHFDFNSRRLPLSIFIFVPPPRRHLPINALRFSLSSPPPPPPTSPSQRPPPATRTESTPTHPPQGR</sequence>
<keyword evidence="4" id="KW-1185">Reference proteome</keyword>
<dbReference type="InterPro" id="IPR036394">
    <property type="entry name" value="Ribosomal_uL22_sf"/>
</dbReference>
<evidence type="ECO:0000256" key="2">
    <source>
        <dbReference type="SAM" id="SignalP"/>
    </source>
</evidence>
<dbReference type="PANTHER" id="PTHR13501">
    <property type="entry name" value="CHLOROPLAST 50S RIBOSOMAL PROTEIN L22-RELATED"/>
    <property type="match status" value="1"/>
</dbReference>